<sequence length="175" mass="19546">MFLFFLFLWTMVSSSIVAGVPGPQYQKPTAKFALWELTASSHCGTSSFKYFGPNDKLVPVADCNKLLLDLWKDYHFTYELFNWENSTALADHFFVLATNGDCEFALKRLDGLDNIMLLGDQDIKEVVNSSIANSRDGVSFGTVEGQMNCDTDSPNSGEVNFEWTLRTPGSINWSG</sequence>
<keyword evidence="1" id="KW-0732">Signal</keyword>
<evidence type="ECO:0000259" key="2">
    <source>
        <dbReference type="Pfam" id="PF14856"/>
    </source>
</evidence>
<comment type="caution">
    <text evidence="3">The sequence shown here is derived from an EMBL/GenBank/DDBJ whole genome shotgun (WGS) entry which is preliminary data.</text>
</comment>
<feature type="chain" id="PRO_5015133672" description="Ecp2 effector protein-like domain-containing protein" evidence="1">
    <location>
        <begin position="20"/>
        <end position="175"/>
    </location>
</feature>
<accession>A0A2P5HFZ9</accession>
<reference evidence="3" key="1">
    <citation type="submission" date="2017-09" db="EMBL/GenBank/DDBJ databases">
        <title>Polyketide synthases of a Diaporthe helianthi virulent isolate.</title>
        <authorList>
            <person name="Baroncelli R."/>
        </authorList>
    </citation>
    <scope>NUCLEOTIDE SEQUENCE [LARGE SCALE GENOMIC DNA]</scope>
    <source>
        <strain evidence="3">7/96</strain>
    </source>
</reference>
<gene>
    <name evidence="3" type="ORF">DHEL01_v212436</name>
</gene>
<organism evidence="3 4">
    <name type="scientific">Diaporthe helianthi</name>
    <dbReference type="NCBI Taxonomy" id="158607"/>
    <lineage>
        <taxon>Eukaryota</taxon>
        <taxon>Fungi</taxon>
        <taxon>Dikarya</taxon>
        <taxon>Ascomycota</taxon>
        <taxon>Pezizomycotina</taxon>
        <taxon>Sordariomycetes</taxon>
        <taxon>Sordariomycetidae</taxon>
        <taxon>Diaporthales</taxon>
        <taxon>Diaporthaceae</taxon>
        <taxon>Diaporthe</taxon>
    </lineage>
</organism>
<dbReference type="Pfam" id="PF14856">
    <property type="entry name" value="Hce2"/>
    <property type="match status" value="1"/>
</dbReference>
<feature type="domain" description="Ecp2 effector protein-like" evidence="2">
    <location>
        <begin position="42"/>
        <end position="149"/>
    </location>
</feature>
<dbReference type="InParanoid" id="A0A2P5HFZ9"/>
<dbReference type="InterPro" id="IPR029226">
    <property type="entry name" value="Ecp2-like"/>
</dbReference>
<evidence type="ECO:0000256" key="1">
    <source>
        <dbReference type="SAM" id="SignalP"/>
    </source>
</evidence>
<proteinExistence type="predicted"/>
<name>A0A2P5HFZ9_DIAHE</name>
<keyword evidence="4" id="KW-1185">Reference proteome</keyword>
<evidence type="ECO:0000313" key="4">
    <source>
        <dbReference type="Proteomes" id="UP000094444"/>
    </source>
</evidence>
<dbReference type="Proteomes" id="UP000094444">
    <property type="component" value="Unassembled WGS sequence"/>
</dbReference>
<dbReference type="OrthoDB" id="5177303at2759"/>
<evidence type="ECO:0000313" key="3">
    <source>
        <dbReference type="EMBL" id="POS69168.1"/>
    </source>
</evidence>
<dbReference type="AlphaFoldDB" id="A0A2P5HFZ9"/>
<protein>
    <recommendedName>
        <fullName evidence="2">Ecp2 effector protein-like domain-containing protein</fullName>
    </recommendedName>
</protein>
<dbReference type="EMBL" id="MAVT02002580">
    <property type="protein sequence ID" value="POS69168.1"/>
    <property type="molecule type" value="Genomic_DNA"/>
</dbReference>
<feature type="signal peptide" evidence="1">
    <location>
        <begin position="1"/>
        <end position="19"/>
    </location>
</feature>